<dbReference type="PANTHER" id="PTHR47966:SF51">
    <property type="entry name" value="BETA-SITE APP-CLEAVING ENZYME, ISOFORM A-RELATED"/>
    <property type="match status" value="1"/>
</dbReference>
<feature type="domain" description="Peptidase A1" evidence="10">
    <location>
        <begin position="1"/>
        <end position="281"/>
    </location>
</feature>
<dbReference type="InterPro" id="IPR021109">
    <property type="entry name" value="Peptidase_aspartic_dom_sf"/>
</dbReference>
<dbReference type="Proteomes" id="UP000677228">
    <property type="component" value="Unassembled WGS sequence"/>
</dbReference>
<dbReference type="InterPro" id="IPR001969">
    <property type="entry name" value="Aspartic_peptidase_AS"/>
</dbReference>
<evidence type="ECO:0000256" key="9">
    <source>
        <dbReference type="SAM" id="SignalP"/>
    </source>
</evidence>
<comment type="caution">
    <text evidence="11">The sequence shown here is derived from an EMBL/GenBank/DDBJ whole genome shotgun (WGS) entry which is preliminary data.</text>
</comment>
<dbReference type="InterPro" id="IPR033121">
    <property type="entry name" value="PEPTIDASE_A1"/>
</dbReference>
<evidence type="ECO:0000256" key="7">
    <source>
        <dbReference type="PIRSR" id="PIRSR601461-2"/>
    </source>
</evidence>
<keyword evidence="5 7" id="KW-1015">Disulfide bond</keyword>
<dbReference type="InterPro" id="IPR001461">
    <property type="entry name" value="Aspartic_peptidase_A1"/>
</dbReference>
<dbReference type="GO" id="GO:0005764">
    <property type="term" value="C:lysosome"/>
    <property type="evidence" value="ECO:0007669"/>
    <property type="project" value="TreeGrafter"/>
</dbReference>
<dbReference type="Proteomes" id="UP000663829">
    <property type="component" value="Unassembled WGS sequence"/>
</dbReference>
<keyword evidence="3 8" id="KW-0064">Aspartyl protease</keyword>
<dbReference type="Pfam" id="PF00026">
    <property type="entry name" value="Asp"/>
    <property type="match status" value="2"/>
</dbReference>
<keyword evidence="6" id="KW-0325">Glycoprotein</keyword>
<feature type="chain" id="PRO_5035685685" description="Peptidase A1 domain-containing protein" evidence="9">
    <location>
        <begin position="26"/>
        <end position="300"/>
    </location>
</feature>
<dbReference type="OrthoDB" id="771136at2759"/>
<feature type="disulfide bond" evidence="7">
    <location>
        <begin position="155"/>
        <end position="159"/>
    </location>
</feature>
<dbReference type="SUPFAM" id="SSF50630">
    <property type="entry name" value="Acid proteases"/>
    <property type="match status" value="1"/>
</dbReference>
<proteinExistence type="inferred from homology"/>
<accession>A0A814VWC2</accession>
<sequence length="300" mass="32899">MHSKALLLSLTCNIFVLVPLIKVAGLSVKGQIFAGINEASGMKENLYDGILGLAYQSLAQTGSAPLFFNMYKQKLIKQPIFSFYFNPNTPTHLVSVSVGERSLSILLRASQSGELILGGTDISKYQGSITYTPVNIKGYWEFSMNSVSVGSKKICSSGCYAISDTGTTLIQGPAAQVKQLQQLLGAVYESHTRLYFVDCESRLLSSFPNVIFTIGNKAFILTPLQYLIILPVGNKQYLCYTVFTAGDNRDASKKLFWILGDAFLTRFYSIYDIGKNRLGFAKSTLYNSLQTVPAGVFKSG</sequence>
<dbReference type="Gene3D" id="2.40.70.10">
    <property type="entry name" value="Acid Proteases"/>
    <property type="match status" value="1"/>
</dbReference>
<evidence type="ECO:0000256" key="6">
    <source>
        <dbReference type="ARBA" id="ARBA00023180"/>
    </source>
</evidence>
<dbReference type="PANTHER" id="PTHR47966">
    <property type="entry name" value="BETA-SITE APP-CLEAVING ENZYME, ISOFORM A-RELATED"/>
    <property type="match status" value="1"/>
</dbReference>
<keyword evidence="4 8" id="KW-0378">Hydrolase</keyword>
<feature type="signal peptide" evidence="9">
    <location>
        <begin position="1"/>
        <end position="25"/>
    </location>
</feature>
<evidence type="ECO:0000256" key="2">
    <source>
        <dbReference type="ARBA" id="ARBA00022670"/>
    </source>
</evidence>
<name>A0A814VWC2_9BILA</name>
<keyword evidence="2 8" id="KW-0645">Protease</keyword>
<dbReference type="EMBL" id="CAJOBC010008305">
    <property type="protein sequence ID" value="CAF3957974.1"/>
    <property type="molecule type" value="Genomic_DNA"/>
</dbReference>
<dbReference type="EMBL" id="CAJOBA010043595">
    <property type="protein sequence ID" value="CAF4151887.1"/>
    <property type="molecule type" value="Genomic_DNA"/>
</dbReference>
<dbReference type="PROSITE" id="PS51767">
    <property type="entry name" value="PEPTIDASE_A1"/>
    <property type="match status" value="1"/>
</dbReference>
<dbReference type="EMBL" id="CAJNOQ010008304">
    <property type="protein sequence ID" value="CAF1193660.1"/>
    <property type="molecule type" value="Genomic_DNA"/>
</dbReference>
<comment type="similarity">
    <text evidence="1 8">Belongs to the peptidase A1 family.</text>
</comment>
<dbReference type="AlphaFoldDB" id="A0A814VWC2"/>
<reference evidence="11" key="1">
    <citation type="submission" date="2021-02" db="EMBL/GenBank/DDBJ databases">
        <authorList>
            <person name="Nowell W R."/>
        </authorList>
    </citation>
    <scope>NUCLEOTIDE SEQUENCE</scope>
</reference>
<dbReference type="Proteomes" id="UP000682733">
    <property type="component" value="Unassembled WGS sequence"/>
</dbReference>
<evidence type="ECO:0000256" key="1">
    <source>
        <dbReference type="ARBA" id="ARBA00007447"/>
    </source>
</evidence>
<dbReference type="EMBL" id="CAJNOK010021966">
    <property type="protein sequence ID" value="CAF1340617.1"/>
    <property type="molecule type" value="Genomic_DNA"/>
</dbReference>
<evidence type="ECO:0000256" key="4">
    <source>
        <dbReference type="ARBA" id="ARBA00022801"/>
    </source>
</evidence>
<organism evidence="11 15">
    <name type="scientific">Didymodactylos carnosus</name>
    <dbReference type="NCBI Taxonomy" id="1234261"/>
    <lineage>
        <taxon>Eukaryota</taxon>
        <taxon>Metazoa</taxon>
        <taxon>Spiralia</taxon>
        <taxon>Gnathifera</taxon>
        <taxon>Rotifera</taxon>
        <taxon>Eurotatoria</taxon>
        <taxon>Bdelloidea</taxon>
        <taxon>Philodinida</taxon>
        <taxon>Philodinidae</taxon>
        <taxon>Didymodactylos</taxon>
    </lineage>
</organism>
<evidence type="ECO:0000256" key="3">
    <source>
        <dbReference type="ARBA" id="ARBA00022750"/>
    </source>
</evidence>
<evidence type="ECO:0000256" key="5">
    <source>
        <dbReference type="ARBA" id="ARBA00023157"/>
    </source>
</evidence>
<dbReference type="PROSITE" id="PS00141">
    <property type="entry name" value="ASP_PROTEASE"/>
    <property type="match status" value="1"/>
</dbReference>
<evidence type="ECO:0000313" key="14">
    <source>
        <dbReference type="EMBL" id="CAF4151887.1"/>
    </source>
</evidence>
<evidence type="ECO:0000256" key="8">
    <source>
        <dbReference type="RuleBase" id="RU000454"/>
    </source>
</evidence>
<dbReference type="Proteomes" id="UP000681722">
    <property type="component" value="Unassembled WGS sequence"/>
</dbReference>
<gene>
    <name evidence="11" type="ORF">GPM918_LOCUS23340</name>
    <name evidence="12" type="ORF">OVA965_LOCUS30327</name>
    <name evidence="13" type="ORF">SRO942_LOCUS23339</name>
    <name evidence="14" type="ORF">TMI583_LOCUS31127</name>
</gene>
<protein>
    <recommendedName>
        <fullName evidence="10">Peptidase A1 domain-containing protein</fullName>
    </recommendedName>
</protein>
<dbReference type="FunFam" id="2.40.70.10:FF:000002">
    <property type="entry name" value="Vacuolar aspartic proteinase"/>
    <property type="match status" value="1"/>
</dbReference>
<keyword evidence="9" id="KW-0732">Signal</keyword>
<evidence type="ECO:0000313" key="13">
    <source>
        <dbReference type="EMBL" id="CAF3957974.1"/>
    </source>
</evidence>
<evidence type="ECO:0000259" key="10">
    <source>
        <dbReference type="PROSITE" id="PS51767"/>
    </source>
</evidence>
<evidence type="ECO:0000313" key="11">
    <source>
        <dbReference type="EMBL" id="CAF1193660.1"/>
    </source>
</evidence>
<dbReference type="PRINTS" id="PR00792">
    <property type="entry name" value="PEPSIN"/>
</dbReference>
<evidence type="ECO:0000313" key="12">
    <source>
        <dbReference type="EMBL" id="CAF1340617.1"/>
    </source>
</evidence>
<dbReference type="GO" id="GO:0004190">
    <property type="term" value="F:aspartic-type endopeptidase activity"/>
    <property type="evidence" value="ECO:0007669"/>
    <property type="project" value="UniProtKB-KW"/>
</dbReference>
<evidence type="ECO:0000313" key="15">
    <source>
        <dbReference type="Proteomes" id="UP000663829"/>
    </source>
</evidence>
<dbReference type="GO" id="GO:0006508">
    <property type="term" value="P:proteolysis"/>
    <property type="evidence" value="ECO:0007669"/>
    <property type="project" value="UniProtKB-KW"/>
</dbReference>
<keyword evidence="15" id="KW-1185">Reference proteome</keyword>